<protein>
    <submittedName>
        <fullName evidence="5">Putative wd40 repeat protein</fullName>
    </submittedName>
</protein>
<dbReference type="SMART" id="SM00320">
    <property type="entry name" value="WD40"/>
    <property type="match status" value="7"/>
</dbReference>
<feature type="region of interest" description="Disordered" evidence="4">
    <location>
        <begin position="1"/>
        <end position="273"/>
    </location>
</feature>
<dbReference type="GO" id="GO:0005737">
    <property type="term" value="C:cytoplasm"/>
    <property type="evidence" value="ECO:0007669"/>
    <property type="project" value="TreeGrafter"/>
</dbReference>
<dbReference type="SUPFAM" id="SSF50978">
    <property type="entry name" value="WD40 repeat-like"/>
    <property type="match status" value="1"/>
</dbReference>
<dbReference type="PROSITE" id="PS50082">
    <property type="entry name" value="WD_REPEATS_2"/>
    <property type="match status" value="1"/>
</dbReference>
<evidence type="ECO:0000313" key="5">
    <source>
        <dbReference type="EMBL" id="JAV26086.1"/>
    </source>
</evidence>
<proteinExistence type="predicted"/>
<organism evidence="5">
    <name type="scientific">Culex tarsalis</name>
    <name type="common">Encephalitis mosquito</name>
    <dbReference type="NCBI Taxonomy" id="7177"/>
    <lineage>
        <taxon>Eukaryota</taxon>
        <taxon>Metazoa</taxon>
        <taxon>Ecdysozoa</taxon>
        <taxon>Arthropoda</taxon>
        <taxon>Hexapoda</taxon>
        <taxon>Insecta</taxon>
        <taxon>Pterygota</taxon>
        <taxon>Neoptera</taxon>
        <taxon>Endopterygota</taxon>
        <taxon>Diptera</taxon>
        <taxon>Nematocera</taxon>
        <taxon>Culicoidea</taxon>
        <taxon>Culicidae</taxon>
        <taxon>Culicinae</taxon>
        <taxon>Culicini</taxon>
        <taxon>Culex</taxon>
        <taxon>Culex</taxon>
    </lineage>
</organism>
<keyword evidence="1 3" id="KW-0853">WD repeat</keyword>
<dbReference type="PROSITE" id="PS50294">
    <property type="entry name" value="WD_REPEATS_REGION"/>
    <property type="match status" value="1"/>
</dbReference>
<dbReference type="InterPro" id="IPR001680">
    <property type="entry name" value="WD40_rpt"/>
</dbReference>
<dbReference type="InterPro" id="IPR045151">
    <property type="entry name" value="DCAF8"/>
</dbReference>
<feature type="region of interest" description="Disordered" evidence="4">
    <location>
        <begin position="705"/>
        <end position="747"/>
    </location>
</feature>
<name>A0A1Q3FEW0_CULTA</name>
<keyword evidence="2" id="KW-0677">Repeat</keyword>
<sequence>MEDDSGAGDGHHHPRPKKSRLSEDHDGMSSSDSIPAAPVAAEESEGSCGTAVAAGPAEQKSPSSVPEVVEAVESDTKMVDPESPSSSAQDATLEQGPSTKMDLDVGSPSAEEAAASGTAAAIAAPSTDAPSEQPPAVPDGEVASNEVVDSSERNASRTRNRFRGRSYRQRSDSSSSERTADRAEDGEQDPDVEAMIRRLVDEMNRENNDASEDDDEEDNNERDEDSMLSSTADSDVSDTSSPAVSIDDDDDDDSSDDNEEGSDNNANAPVDVSNLPFMQTANVKSTWDYFREIQLRSLGLSYRTKSSLGGVRYNSNQFQSRAYGSKHVVERLALAHRLRKHGGCVNSLNFNAAGTLLASGSDDLKINIWNWETGNRLAHSISSGHRSNVFQTKFVEASGYRNEIELISTGRDGQVRHFRVGPAGDVKRSILFKLNQPIHKIAIPARSPYEFLTACENGHVKGYDLRDNVAKKLTHTRKRLYSISTHPLDNEFCVSGSDESVLVYDRRNPARPAKSLYPVHMKNANKKEFFTVTCAVYNNTGTEILASYSDEDVYLFDNVHHEEGKYLHRYSGHCNVKTIKGVNFFGPQSEFVVSGSDCGNIFFWDKQSEIIVNWLKGDDAGVVNCLEPHPEFPILATSGLDHDAKIWVPNGTDDEHEAPVFSREALEKCVRRNLRVRQNNRCTSFSENRILDFLMLSRPGIGGRLRRRYSSDSDGPAAGDGSENPDGDGAGRGDDDDNRMILRCNPS</sequence>
<feature type="compositionally biased region" description="Low complexity" evidence="4">
    <location>
        <begin position="229"/>
        <end position="245"/>
    </location>
</feature>
<accession>A0A1Q3FEW0</accession>
<evidence type="ECO:0000256" key="1">
    <source>
        <dbReference type="ARBA" id="ARBA00022574"/>
    </source>
</evidence>
<feature type="repeat" description="WD" evidence="3">
    <location>
        <begin position="338"/>
        <end position="379"/>
    </location>
</feature>
<feature type="compositionally biased region" description="Acidic residues" evidence="4">
    <location>
        <begin position="246"/>
        <end position="262"/>
    </location>
</feature>
<feature type="compositionally biased region" description="Acidic residues" evidence="4">
    <location>
        <begin position="209"/>
        <end position="226"/>
    </location>
</feature>
<feature type="compositionally biased region" description="Basic residues" evidence="4">
    <location>
        <begin position="156"/>
        <end position="168"/>
    </location>
</feature>
<feature type="compositionally biased region" description="Low complexity" evidence="4">
    <location>
        <begin position="106"/>
        <end position="131"/>
    </location>
</feature>
<dbReference type="GO" id="GO:0080008">
    <property type="term" value="C:Cul4-RING E3 ubiquitin ligase complex"/>
    <property type="evidence" value="ECO:0007669"/>
    <property type="project" value="TreeGrafter"/>
</dbReference>
<feature type="compositionally biased region" description="Polar residues" evidence="4">
    <location>
        <begin position="83"/>
        <end position="98"/>
    </location>
</feature>
<dbReference type="InterPro" id="IPR015943">
    <property type="entry name" value="WD40/YVTN_repeat-like_dom_sf"/>
</dbReference>
<dbReference type="Gene3D" id="2.130.10.10">
    <property type="entry name" value="YVTN repeat-like/Quinoprotein amine dehydrogenase"/>
    <property type="match status" value="1"/>
</dbReference>
<feature type="compositionally biased region" description="Basic and acidic residues" evidence="4">
    <location>
        <begin position="194"/>
        <end position="208"/>
    </location>
</feature>
<dbReference type="PANTHER" id="PTHR15574">
    <property type="entry name" value="WD REPEAT DOMAIN-CONTAINING FAMILY"/>
    <property type="match status" value="1"/>
</dbReference>
<dbReference type="Pfam" id="PF00400">
    <property type="entry name" value="WD40"/>
    <property type="match status" value="3"/>
</dbReference>
<evidence type="ECO:0000256" key="4">
    <source>
        <dbReference type="SAM" id="MobiDB-lite"/>
    </source>
</evidence>
<dbReference type="EMBL" id="GFDL01008959">
    <property type="protein sequence ID" value="JAV26086.1"/>
    <property type="molecule type" value="Transcribed_RNA"/>
</dbReference>
<evidence type="ECO:0000256" key="3">
    <source>
        <dbReference type="PROSITE-ProRule" id="PRU00221"/>
    </source>
</evidence>
<feature type="compositionally biased region" description="Low complexity" evidence="4">
    <location>
        <begin position="61"/>
        <end position="71"/>
    </location>
</feature>
<reference evidence="5" key="1">
    <citation type="submission" date="2017-01" db="EMBL/GenBank/DDBJ databases">
        <title>A deep insight into the sialotranscriptome of adult male and female Cluex tarsalis mosquitoes.</title>
        <authorList>
            <person name="Ribeiro J.M."/>
            <person name="Moreira F."/>
            <person name="Bernard K.A."/>
            <person name="Calvo E."/>
        </authorList>
    </citation>
    <scope>NUCLEOTIDE SEQUENCE</scope>
    <source>
        <strain evidence="5">Kern County</strain>
        <tissue evidence="5">Salivary glands</tissue>
    </source>
</reference>
<evidence type="ECO:0000256" key="2">
    <source>
        <dbReference type="ARBA" id="ARBA00022737"/>
    </source>
</evidence>
<dbReference type="AlphaFoldDB" id="A0A1Q3FEW0"/>
<dbReference type="PANTHER" id="PTHR15574:SF21">
    <property type="entry name" value="DDB1- AND CUL4-ASSOCIATED FACTOR 8"/>
    <property type="match status" value="1"/>
</dbReference>
<dbReference type="InterPro" id="IPR036322">
    <property type="entry name" value="WD40_repeat_dom_sf"/>
</dbReference>